<keyword evidence="1" id="KW-0472">Membrane</keyword>
<dbReference type="EMBL" id="JARIHO010000042">
    <property type="protein sequence ID" value="KAJ7326166.1"/>
    <property type="molecule type" value="Genomic_DNA"/>
</dbReference>
<protein>
    <submittedName>
        <fullName evidence="2">Uncharacterized protein</fullName>
    </submittedName>
</protein>
<evidence type="ECO:0000313" key="3">
    <source>
        <dbReference type="Proteomes" id="UP001218218"/>
    </source>
</evidence>
<dbReference type="AlphaFoldDB" id="A0AAD6ZJX1"/>
<keyword evidence="1" id="KW-1133">Transmembrane helix</keyword>
<feature type="transmembrane region" description="Helical" evidence="1">
    <location>
        <begin position="100"/>
        <end position="124"/>
    </location>
</feature>
<comment type="caution">
    <text evidence="2">The sequence shown here is derived from an EMBL/GenBank/DDBJ whole genome shotgun (WGS) entry which is preliminary data.</text>
</comment>
<reference evidence="2" key="1">
    <citation type="submission" date="2023-03" db="EMBL/GenBank/DDBJ databases">
        <title>Massive genome expansion in bonnet fungi (Mycena s.s.) driven by repeated elements and novel gene families across ecological guilds.</title>
        <authorList>
            <consortium name="Lawrence Berkeley National Laboratory"/>
            <person name="Harder C.B."/>
            <person name="Miyauchi S."/>
            <person name="Viragh M."/>
            <person name="Kuo A."/>
            <person name="Thoen E."/>
            <person name="Andreopoulos B."/>
            <person name="Lu D."/>
            <person name="Skrede I."/>
            <person name="Drula E."/>
            <person name="Henrissat B."/>
            <person name="Morin E."/>
            <person name="Kohler A."/>
            <person name="Barry K."/>
            <person name="LaButti K."/>
            <person name="Morin E."/>
            <person name="Salamov A."/>
            <person name="Lipzen A."/>
            <person name="Mereny Z."/>
            <person name="Hegedus B."/>
            <person name="Baldrian P."/>
            <person name="Stursova M."/>
            <person name="Weitz H."/>
            <person name="Taylor A."/>
            <person name="Grigoriev I.V."/>
            <person name="Nagy L.G."/>
            <person name="Martin F."/>
            <person name="Kauserud H."/>
        </authorList>
    </citation>
    <scope>NUCLEOTIDE SEQUENCE</scope>
    <source>
        <strain evidence="2">CBHHK002</strain>
    </source>
</reference>
<evidence type="ECO:0000256" key="1">
    <source>
        <dbReference type="SAM" id="Phobius"/>
    </source>
</evidence>
<gene>
    <name evidence="2" type="ORF">DFH08DRAFT_816522</name>
</gene>
<keyword evidence="1" id="KW-0812">Transmembrane</keyword>
<organism evidence="2 3">
    <name type="scientific">Mycena albidolilacea</name>
    <dbReference type="NCBI Taxonomy" id="1033008"/>
    <lineage>
        <taxon>Eukaryota</taxon>
        <taxon>Fungi</taxon>
        <taxon>Dikarya</taxon>
        <taxon>Basidiomycota</taxon>
        <taxon>Agaricomycotina</taxon>
        <taxon>Agaricomycetes</taxon>
        <taxon>Agaricomycetidae</taxon>
        <taxon>Agaricales</taxon>
        <taxon>Marasmiineae</taxon>
        <taxon>Mycenaceae</taxon>
        <taxon>Mycena</taxon>
    </lineage>
</organism>
<keyword evidence="3" id="KW-1185">Reference proteome</keyword>
<sequence length="262" mass="28872">MYSEFQNKLGTSWDSDNMVWSAIHYQVGIVQLVYDTPAPYLLCLDSWSTQGTTPLFFCAFGHGIQWKLTSRPIRNPLPKIVVGRPKLGSNIPSLTTYPKLAILSSVLSTFLWFLTWPVAGVVICDLMSWNKAGNIILGWYVHVPTFNDILSLRIYFLSTNDGVHGTRKGEVRKGADAEEGGMFSGTTNSMAAAGFSSNDNAKQLQQSQGDIQSVASSSITPYASRQSLCSFTLFALPLPTTSATSYTIYIRFNKSSSTMVLY</sequence>
<evidence type="ECO:0000313" key="2">
    <source>
        <dbReference type="EMBL" id="KAJ7326166.1"/>
    </source>
</evidence>
<proteinExistence type="predicted"/>
<dbReference type="Proteomes" id="UP001218218">
    <property type="component" value="Unassembled WGS sequence"/>
</dbReference>
<name>A0AAD6ZJX1_9AGAR</name>
<accession>A0AAD6ZJX1</accession>